<evidence type="ECO:0000313" key="3">
    <source>
        <dbReference type="Proteomes" id="UP001279642"/>
    </source>
</evidence>
<evidence type="ECO:0008006" key="4">
    <source>
        <dbReference type="Google" id="ProtNLM"/>
    </source>
</evidence>
<sequence>MVDAPRTVGNFPEEKAAPDKLTDGARRATESVRDTVQDAAARGTALAGEVAAHVKDDALAAAEQGKEQIAGRLEEVASAVHRSGEQLEGQEDWLAQLVERGADELAHLASTVRSNDLRGLLDKLQDLARRQPVLFVGAAMAAGFASARLGKVAISGASRSDPARAKEAKNGPQ</sequence>
<evidence type="ECO:0000313" key="2">
    <source>
        <dbReference type="EMBL" id="MDY0883614.1"/>
    </source>
</evidence>
<keyword evidence="3" id="KW-1185">Reference proteome</keyword>
<feature type="region of interest" description="Disordered" evidence="1">
    <location>
        <begin position="1"/>
        <end position="35"/>
    </location>
</feature>
<feature type="compositionally biased region" description="Basic and acidic residues" evidence="1">
    <location>
        <begin position="12"/>
        <end position="35"/>
    </location>
</feature>
<dbReference type="RefSeq" id="WP_320508688.1">
    <property type="nucleotide sequence ID" value="NZ_JAXCLW010000003.1"/>
</dbReference>
<name>A0ABU5ECS1_9PROT</name>
<comment type="caution">
    <text evidence="2">The sequence shown here is derived from an EMBL/GenBank/DDBJ whole genome shotgun (WGS) entry which is preliminary data.</text>
</comment>
<dbReference type="EMBL" id="JAXCLW010000003">
    <property type="protein sequence ID" value="MDY0883614.1"/>
    <property type="molecule type" value="Genomic_DNA"/>
</dbReference>
<accession>A0ABU5ECS1</accession>
<dbReference type="Proteomes" id="UP001279642">
    <property type="component" value="Unassembled WGS sequence"/>
</dbReference>
<protein>
    <recommendedName>
        <fullName evidence="4">Nutrient deprivation-induced protein</fullName>
    </recommendedName>
</protein>
<reference evidence="2 3" key="1">
    <citation type="journal article" date="2016" name="Antonie Van Leeuwenhoek">
        <title>Dongia soli sp. nov., isolated from soil from Dokdo, Korea.</title>
        <authorList>
            <person name="Kim D.U."/>
            <person name="Lee H."/>
            <person name="Kim H."/>
            <person name="Kim S.G."/>
            <person name="Ka J.O."/>
        </authorList>
    </citation>
    <scope>NUCLEOTIDE SEQUENCE [LARGE SCALE GENOMIC DNA]</scope>
    <source>
        <strain evidence="2 3">D78</strain>
    </source>
</reference>
<evidence type="ECO:0000256" key="1">
    <source>
        <dbReference type="SAM" id="MobiDB-lite"/>
    </source>
</evidence>
<organism evidence="2 3">
    <name type="scientific">Dongia soli</name>
    <dbReference type="NCBI Taxonomy" id="600628"/>
    <lineage>
        <taxon>Bacteria</taxon>
        <taxon>Pseudomonadati</taxon>
        <taxon>Pseudomonadota</taxon>
        <taxon>Alphaproteobacteria</taxon>
        <taxon>Rhodospirillales</taxon>
        <taxon>Dongiaceae</taxon>
        <taxon>Dongia</taxon>
    </lineage>
</organism>
<gene>
    <name evidence="2" type="ORF">SMD27_12230</name>
</gene>
<proteinExistence type="predicted"/>